<reference evidence="12" key="1">
    <citation type="submission" date="2012-12" db="EMBL/GenBank/DDBJ databases">
        <authorList>
            <person name="Hellsten U."/>
            <person name="Grimwood J."/>
            <person name="Chapman J.A."/>
            <person name="Shapiro H."/>
            <person name="Aerts A."/>
            <person name="Otillar R.P."/>
            <person name="Terry A.Y."/>
            <person name="Boore J.L."/>
            <person name="Simakov O."/>
            <person name="Marletaz F."/>
            <person name="Cho S.-J."/>
            <person name="Edsinger-Gonzales E."/>
            <person name="Havlak P."/>
            <person name="Kuo D.-H."/>
            <person name="Larsson T."/>
            <person name="Lv J."/>
            <person name="Arendt D."/>
            <person name="Savage R."/>
            <person name="Osoegawa K."/>
            <person name="de Jong P."/>
            <person name="Lindberg D.R."/>
            <person name="Seaver E.C."/>
            <person name="Weisblat D.A."/>
            <person name="Putnam N.H."/>
            <person name="Grigoriev I.V."/>
            <person name="Rokhsar D.S."/>
        </authorList>
    </citation>
    <scope>NUCLEOTIDE SEQUENCE</scope>
</reference>
<protein>
    <recommendedName>
        <fullName evidence="13">Transporter</fullName>
    </recommendedName>
</protein>
<feature type="transmembrane region" description="Helical" evidence="9">
    <location>
        <begin position="46"/>
        <end position="69"/>
    </location>
</feature>
<dbReference type="PRINTS" id="PR00176">
    <property type="entry name" value="NANEUSMPORT"/>
</dbReference>
<feature type="transmembrane region" description="Helical" evidence="9">
    <location>
        <begin position="300"/>
        <end position="322"/>
    </location>
</feature>
<dbReference type="Pfam" id="PF00209">
    <property type="entry name" value="SNF"/>
    <property type="match status" value="1"/>
</dbReference>
<dbReference type="OMA" id="CHAFENK"/>
<comment type="similarity">
    <text evidence="2">Belongs to the sodium:neurotransmitter symporter (SNF) (TC 2.A.22) family.</text>
</comment>
<feature type="transmembrane region" description="Helical" evidence="9">
    <location>
        <begin position="184"/>
        <end position="210"/>
    </location>
</feature>
<evidence type="ECO:0000256" key="8">
    <source>
        <dbReference type="PIRSR" id="PIRSR600175-1"/>
    </source>
</evidence>
<feature type="transmembrane region" description="Helical" evidence="9">
    <location>
        <begin position="89"/>
        <end position="110"/>
    </location>
</feature>
<feature type="binding site" evidence="8">
    <location>
        <position position="193"/>
    </location>
    <ligand>
        <name>Na(+)</name>
        <dbReference type="ChEBI" id="CHEBI:29101"/>
        <label>1</label>
    </ligand>
</feature>
<dbReference type="InParanoid" id="T1EXX2"/>
<feature type="binding site" evidence="8">
    <location>
        <position position="197"/>
    </location>
    <ligand>
        <name>Na(+)</name>
        <dbReference type="ChEBI" id="CHEBI:29101"/>
        <label>1</label>
    </ligand>
</feature>
<keyword evidence="5 9" id="KW-1133">Transmembrane helix</keyword>
<keyword evidence="3" id="KW-0813">Transport</keyword>
<sequence>MSDGIDHSGKIVWQLACCLFLAWVIIFLVLIRGISSLGKVVYFTSTFPYVLLTVMLVRGVTLHGALKGIKFYVLPDFTRLTDPIVWGDAATQIYFAFSVCIGVLIAMSSYNNFKNNTLRDAFIVPIVNVLTSFYAGFVIFSVLGFMADMKGVEVKDVAADGPGLVFVVYPEGLSTMPAAPVWSVLFFIMMMMLGFSSMFGMVECFFVSFLDEFPTLLRKSSERTYLFRGIGCTFFFVISLPMVTNGGFYLFSIIDSFAGSYPLLIVGLVEMIVLMFVYGFKNFRDDMEMMLGKKPVLFMLFRISWSFIGPIVIVLSIVAMGLSYNKPTLFNKKYSFPPVGEILGWLIVTFCISFIPLYFLFYMSSDLYRLYKDGIQPEPSWGPARVEDRTGRFEKTRHATVKSVNVEITTNVTCDDAAEDDKVKTDKTADAAEKVDTTPYSEGCYKNQYFTSNFVNCSYVEDSL</sequence>
<evidence type="ECO:0008006" key="13">
    <source>
        <dbReference type="Google" id="ProtNLM"/>
    </source>
</evidence>
<dbReference type="EMBL" id="KB097753">
    <property type="protein sequence ID" value="ESN90548.1"/>
    <property type="molecule type" value="Genomic_DNA"/>
</dbReference>
<dbReference type="PANTHER" id="PTHR11616">
    <property type="entry name" value="SODIUM/CHLORIDE DEPENDENT TRANSPORTER"/>
    <property type="match status" value="1"/>
</dbReference>
<evidence type="ECO:0000256" key="5">
    <source>
        <dbReference type="ARBA" id="ARBA00022989"/>
    </source>
</evidence>
<proteinExistence type="inferred from homology"/>
<reference evidence="10 12" key="2">
    <citation type="journal article" date="2013" name="Nature">
        <title>Insights into bilaterian evolution from three spiralian genomes.</title>
        <authorList>
            <person name="Simakov O."/>
            <person name="Marletaz F."/>
            <person name="Cho S.J."/>
            <person name="Edsinger-Gonzales E."/>
            <person name="Havlak P."/>
            <person name="Hellsten U."/>
            <person name="Kuo D.H."/>
            <person name="Larsson T."/>
            <person name="Lv J."/>
            <person name="Arendt D."/>
            <person name="Savage R."/>
            <person name="Osoegawa K."/>
            <person name="de Jong P."/>
            <person name="Grimwood J."/>
            <person name="Chapman J.A."/>
            <person name="Shapiro H."/>
            <person name="Aerts A."/>
            <person name="Otillar R.P."/>
            <person name="Terry A.Y."/>
            <person name="Boore J.L."/>
            <person name="Grigoriev I.V."/>
            <person name="Lindberg D.R."/>
            <person name="Seaver E.C."/>
            <person name="Weisblat D.A."/>
            <person name="Putnam N.H."/>
            <person name="Rokhsar D.S."/>
        </authorList>
    </citation>
    <scope>NUCLEOTIDE SEQUENCE</scope>
</reference>
<reference evidence="11" key="3">
    <citation type="submission" date="2015-06" db="UniProtKB">
        <authorList>
            <consortium name="EnsemblMetazoa"/>
        </authorList>
    </citation>
    <scope>IDENTIFICATION</scope>
</reference>
<evidence type="ECO:0000256" key="9">
    <source>
        <dbReference type="SAM" id="Phobius"/>
    </source>
</evidence>
<dbReference type="HOGENOM" id="CLU_006855_8_0_1"/>
<feature type="transmembrane region" description="Helical" evidence="9">
    <location>
        <begin position="260"/>
        <end position="280"/>
    </location>
</feature>
<dbReference type="InterPro" id="IPR037272">
    <property type="entry name" value="SNS_sf"/>
</dbReference>
<organism evidence="11 12">
    <name type="scientific">Helobdella robusta</name>
    <name type="common">Californian leech</name>
    <dbReference type="NCBI Taxonomy" id="6412"/>
    <lineage>
        <taxon>Eukaryota</taxon>
        <taxon>Metazoa</taxon>
        <taxon>Spiralia</taxon>
        <taxon>Lophotrochozoa</taxon>
        <taxon>Annelida</taxon>
        <taxon>Clitellata</taxon>
        <taxon>Hirudinea</taxon>
        <taxon>Rhynchobdellida</taxon>
        <taxon>Glossiphoniidae</taxon>
        <taxon>Helobdella</taxon>
    </lineage>
</organism>
<feature type="transmembrane region" description="Helical" evidence="9">
    <location>
        <begin position="12"/>
        <end position="34"/>
    </location>
</feature>
<keyword evidence="8" id="KW-0915">Sodium</keyword>
<feature type="binding site" evidence="8">
    <location>
        <position position="128"/>
    </location>
    <ligand>
        <name>Na(+)</name>
        <dbReference type="ChEBI" id="CHEBI:29101"/>
        <label>1</label>
    </ligand>
</feature>
<comment type="subcellular location">
    <subcellularLocation>
        <location evidence="1">Membrane</location>
        <topology evidence="1">Multi-pass membrane protein</topology>
    </subcellularLocation>
</comment>
<dbReference type="GO" id="GO:1903804">
    <property type="term" value="P:glycine import across plasma membrane"/>
    <property type="evidence" value="ECO:0000318"/>
    <property type="project" value="GO_Central"/>
</dbReference>
<dbReference type="eggNOG" id="KOG3660">
    <property type="taxonomic scope" value="Eukaryota"/>
</dbReference>
<dbReference type="AlphaFoldDB" id="T1EXX2"/>
<feature type="transmembrane region" description="Helical" evidence="9">
    <location>
        <begin position="342"/>
        <end position="362"/>
    </location>
</feature>
<keyword evidence="6 9" id="KW-0472">Membrane</keyword>
<dbReference type="OrthoDB" id="6581954at2759"/>
<gene>
    <name evidence="11" type="primary">20201422</name>
    <name evidence="10" type="ORF">HELRODRAFT_166228</name>
</gene>
<name>T1EXX2_HELRO</name>
<evidence type="ECO:0000256" key="7">
    <source>
        <dbReference type="ARBA" id="ARBA00023180"/>
    </source>
</evidence>
<evidence type="ECO:0000256" key="2">
    <source>
        <dbReference type="ARBA" id="ARBA00006459"/>
    </source>
</evidence>
<evidence type="ECO:0000313" key="10">
    <source>
        <dbReference type="EMBL" id="ESN90548.1"/>
    </source>
</evidence>
<keyword evidence="12" id="KW-1185">Reference proteome</keyword>
<evidence type="ECO:0000256" key="4">
    <source>
        <dbReference type="ARBA" id="ARBA00022692"/>
    </source>
</evidence>
<dbReference type="Proteomes" id="UP000015101">
    <property type="component" value="Unassembled WGS sequence"/>
</dbReference>
<dbReference type="RefSeq" id="XP_009031457.1">
    <property type="nucleotide sequence ID" value="XM_009033209.1"/>
</dbReference>
<evidence type="ECO:0000313" key="12">
    <source>
        <dbReference type="Proteomes" id="UP000015101"/>
    </source>
</evidence>
<keyword evidence="4 9" id="KW-0812">Transmembrane</keyword>
<feature type="transmembrane region" description="Helical" evidence="9">
    <location>
        <begin position="230"/>
        <end position="254"/>
    </location>
</feature>
<dbReference type="GO" id="GO:0046872">
    <property type="term" value="F:metal ion binding"/>
    <property type="evidence" value="ECO:0007669"/>
    <property type="project" value="UniProtKB-KW"/>
</dbReference>
<dbReference type="CTD" id="20201422"/>
<keyword evidence="8" id="KW-0479">Metal-binding</keyword>
<dbReference type="GO" id="GO:0035725">
    <property type="term" value="P:sodium ion transmembrane transport"/>
    <property type="evidence" value="ECO:0000318"/>
    <property type="project" value="GO_Central"/>
</dbReference>
<evidence type="ECO:0000256" key="6">
    <source>
        <dbReference type="ARBA" id="ARBA00023136"/>
    </source>
</evidence>
<dbReference type="GO" id="GO:0005283">
    <property type="term" value="F:amino acid:sodium symporter activity"/>
    <property type="evidence" value="ECO:0000318"/>
    <property type="project" value="GO_Central"/>
</dbReference>
<dbReference type="InterPro" id="IPR000175">
    <property type="entry name" value="Na/ntran_symport"/>
</dbReference>
<evidence type="ECO:0000256" key="1">
    <source>
        <dbReference type="ARBA" id="ARBA00004141"/>
    </source>
</evidence>
<accession>T1EXX2</accession>
<dbReference type="PANTHER" id="PTHR11616:SF321">
    <property type="entry name" value="SODIUM-DEPENDENT NUTRIENT AMINO ACID TRANSPORTER 1-RELATED"/>
    <property type="match status" value="1"/>
</dbReference>
<dbReference type="GeneID" id="20201422"/>
<dbReference type="PROSITE" id="PS50267">
    <property type="entry name" value="NA_NEUROTRAN_SYMP_3"/>
    <property type="match status" value="1"/>
</dbReference>
<dbReference type="KEGG" id="hro:HELRODRAFT_166228"/>
<keyword evidence="7" id="KW-0325">Glycoprotein</keyword>
<dbReference type="EMBL" id="AMQM01002285">
    <property type="status" value="NOT_ANNOTATED_CDS"/>
    <property type="molecule type" value="Genomic_DNA"/>
</dbReference>
<dbReference type="SUPFAM" id="SSF161070">
    <property type="entry name" value="SNF-like"/>
    <property type="match status" value="1"/>
</dbReference>
<evidence type="ECO:0000313" key="11">
    <source>
        <dbReference type="EnsemblMetazoa" id="HelroP166228"/>
    </source>
</evidence>
<feature type="transmembrane region" description="Helical" evidence="9">
    <location>
        <begin position="122"/>
        <end position="147"/>
    </location>
</feature>
<evidence type="ECO:0000256" key="3">
    <source>
        <dbReference type="ARBA" id="ARBA00022448"/>
    </source>
</evidence>
<dbReference type="GO" id="GO:0005886">
    <property type="term" value="C:plasma membrane"/>
    <property type="evidence" value="ECO:0000318"/>
    <property type="project" value="GO_Central"/>
</dbReference>
<dbReference type="STRING" id="6412.T1EXX2"/>
<dbReference type="EnsemblMetazoa" id="HelroT166228">
    <property type="protein sequence ID" value="HelroP166228"/>
    <property type="gene ID" value="HelroG166228"/>
</dbReference>